<feature type="compositionally biased region" description="Polar residues" evidence="1">
    <location>
        <begin position="301"/>
        <end position="313"/>
    </location>
</feature>
<evidence type="ECO:0000313" key="4">
    <source>
        <dbReference type="Proteomes" id="UP000822688"/>
    </source>
</evidence>
<dbReference type="PANTHER" id="PTHR44329">
    <property type="entry name" value="SERINE/THREONINE-PROTEIN KINASE TNNI3K-RELATED"/>
    <property type="match status" value="1"/>
</dbReference>
<dbReference type="PANTHER" id="PTHR44329:SF260">
    <property type="entry name" value="PROTEIN KINASE DOMAIN-CONTAINING PROTEIN"/>
    <property type="match status" value="1"/>
</dbReference>
<feature type="domain" description="Protein kinase" evidence="2">
    <location>
        <begin position="348"/>
        <end position="630"/>
    </location>
</feature>
<dbReference type="InterPro" id="IPR000719">
    <property type="entry name" value="Prot_kinase_dom"/>
</dbReference>
<name>A0A8T0H698_CERPU</name>
<dbReference type="Gene3D" id="3.30.200.20">
    <property type="entry name" value="Phosphorylase Kinase, domain 1"/>
    <property type="match status" value="1"/>
</dbReference>
<dbReference type="GO" id="GO:0004674">
    <property type="term" value="F:protein serine/threonine kinase activity"/>
    <property type="evidence" value="ECO:0007669"/>
    <property type="project" value="TreeGrafter"/>
</dbReference>
<reference evidence="3" key="1">
    <citation type="submission" date="2020-06" db="EMBL/GenBank/DDBJ databases">
        <title>WGS assembly of Ceratodon purpureus strain R40.</title>
        <authorList>
            <person name="Carey S.B."/>
            <person name="Jenkins J."/>
            <person name="Shu S."/>
            <person name="Lovell J.T."/>
            <person name="Sreedasyam A."/>
            <person name="Maumus F."/>
            <person name="Tiley G.P."/>
            <person name="Fernandez-Pozo N."/>
            <person name="Barry K."/>
            <person name="Chen C."/>
            <person name="Wang M."/>
            <person name="Lipzen A."/>
            <person name="Daum C."/>
            <person name="Saski C.A."/>
            <person name="Payton A.C."/>
            <person name="Mcbreen J.C."/>
            <person name="Conrad R.E."/>
            <person name="Kollar L.M."/>
            <person name="Olsson S."/>
            <person name="Huttunen S."/>
            <person name="Landis J.B."/>
            <person name="Wickett N.J."/>
            <person name="Johnson M.G."/>
            <person name="Rensing S.A."/>
            <person name="Grimwood J."/>
            <person name="Schmutz J."/>
            <person name="Mcdaniel S.F."/>
        </authorList>
    </citation>
    <scope>NUCLEOTIDE SEQUENCE</scope>
    <source>
        <strain evidence="3">R40</strain>
    </source>
</reference>
<dbReference type="PROSITE" id="PS00108">
    <property type="entry name" value="PROTEIN_KINASE_ST"/>
    <property type="match status" value="2"/>
</dbReference>
<evidence type="ECO:0000259" key="2">
    <source>
        <dbReference type="PROSITE" id="PS50011"/>
    </source>
</evidence>
<comment type="caution">
    <text evidence="3">The sequence shown here is derived from an EMBL/GenBank/DDBJ whole genome shotgun (WGS) entry which is preliminary data.</text>
</comment>
<dbReference type="InterPro" id="IPR008271">
    <property type="entry name" value="Ser/Thr_kinase_AS"/>
</dbReference>
<dbReference type="AlphaFoldDB" id="A0A8T0H698"/>
<dbReference type="SMART" id="SM00220">
    <property type="entry name" value="S_TKc"/>
    <property type="match status" value="2"/>
</dbReference>
<feature type="domain" description="Protein kinase" evidence="2">
    <location>
        <begin position="32"/>
        <end position="293"/>
    </location>
</feature>
<dbReference type="GO" id="GO:0005524">
    <property type="term" value="F:ATP binding"/>
    <property type="evidence" value="ECO:0007669"/>
    <property type="project" value="InterPro"/>
</dbReference>
<dbReference type="Pfam" id="PF00069">
    <property type="entry name" value="Pkinase"/>
    <property type="match status" value="2"/>
</dbReference>
<dbReference type="SUPFAM" id="SSF56112">
    <property type="entry name" value="Protein kinase-like (PK-like)"/>
    <property type="match status" value="2"/>
</dbReference>
<protein>
    <recommendedName>
        <fullName evidence="2">Protein kinase domain-containing protein</fullName>
    </recommendedName>
</protein>
<dbReference type="InterPro" id="IPR051681">
    <property type="entry name" value="Ser/Thr_Kinases-Pseudokinases"/>
</dbReference>
<dbReference type="PROSITE" id="PS50011">
    <property type="entry name" value="PROTEIN_KINASE_DOM"/>
    <property type="match status" value="2"/>
</dbReference>
<keyword evidence="4" id="KW-1185">Reference proteome</keyword>
<dbReference type="Proteomes" id="UP000822688">
    <property type="component" value="Chromosome 7"/>
</dbReference>
<proteinExistence type="predicted"/>
<dbReference type="EMBL" id="CM026428">
    <property type="protein sequence ID" value="KAG0566237.1"/>
    <property type="molecule type" value="Genomic_DNA"/>
</dbReference>
<gene>
    <name evidence="3" type="ORF">KC19_7G048300</name>
</gene>
<dbReference type="Gene3D" id="1.10.510.10">
    <property type="entry name" value="Transferase(Phosphotransferase) domain 1"/>
    <property type="match status" value="2"/>
</dbReference>
<accession>A0A8T0H698</accession>
<evidence type="ECO:0000313" key="3">
    <source>
        <dbReference type="EMBL" id="KAG0566237.1"/>
    </source>
</evidence>
<evidence type="ECO:0000256" key="1">
    <source>
        <dbReference type="SAM" id="MobiDB-lite"/>
    </source>
</evidence>
<organism evidence="3 4">
    <name type="scientific">Ceratodon purpureus</name>
    <name type="common">Fire moss</name>
    <name type="synonym">Dicranum purpureum</name>
    <dbReference type="NCBI Taxonomy" id="3225"/>
    <lineage>
        <taxon>Eukaryota</taxon>
        <taxon>Viridiplantae</taxon>
        <taxon>Streptophyta</taxon>
        <taxon>Embryophyta</taxon>
        <taxon>Bryophyta</taxon>
        <taxon>Bryophytina</taxon>
        <taxon>Bryopsida</taxon>
        <taxon>Dicranidae</taxon>
        <taxon>Pseudoditrichales</taxon>
        <taxon>Ditrichaceae</taxon>
        <taxon>Ceratodon</taxon>
    </lineage>
</organism>
<feature type="region of interest" description="Disordered" evidence="1">
    <location>
        <begin position="300"/>
        <end position="320"/>
    </location>
</feature>
<dbReference type="InterPro" id="IPR011009">
    <property type="entry name" value="Kinase-like_dom_sf"/>
</dbReference>
<sequence length="639" mass="72947">MESFDPASKTREIFIDNGDTLPARFNVDSKNIVKGEQIGEGNLIVYRAHWLGRGLDVAVKEFDYKNTFASVKTSAREVTRMLNVRHPNVLKLYGFYLKAQEDHVLQCSMIMELMDCDLHTYIEQRMKDGSPFSDDEVVYIVTQIARGMQHVHKSGYVHRDLKPQNVLIKKSLVTNFHVAVKIADFGSSEALDDSKFDRKAGTRLYKAPEQFDGDAKVVPAKLDVYSFGCICFKLLTGEDPPWKDPLELIKRLDAKCGDRNLRQVVGIIKNCVALAPEARPDFEEICGILGPALEEIWSRQARPQATSGSTSSRPPGFDRERRERLKSIVDQWGLPEHYINYVIPFEELYVRREFGGGGEGDIYEVEWNGTVCAMKSFWVRTHDLKIVVELMRMLPKLVHKNIMTFMGYTVLHTVGEGRDYEEKSSLTKFAIVMEILDKGVSQLLEEESRKSEPSLKPILSGRLQWDIMKGIAEGMAYLHEEGVCHGDLKPSNVIVSAWNTEDVLVKLIDFNNPSIVCSTLYAAPEVLARRVARRVARRDRGLEEEVDDKKADVYSFGITCSQILASRESTRNYRLSYFQLEKFYEGVIGGTLRPKLPEETRADVKRLLERCWDAQPRSRPDFSEIRHFFLHTEPLESKS</sequence>